<organism evidence="1 2">
    <name type="scientific">Streptomyces yaanensis</name>
    <dbReference type="NCBI Taxonomy" id="1142239"/>
    <lineage>
        <taxon>Bacteria</taxon>
        <taxon>Bacillati</taxon>
        <taxon>Actinomycetota</taxon>
        <taxon>Actinomycetes</taxon>
        <taxon>Kitasatosporales</taxon>
        <taxon>Streptomycetaceae</taxon>
        <taxon>Streptomyces</taxon>
    </lineage>
</organism>
<sequence length="60" mass="6683">MYRTPDSRKQIVALYRVRELVDGAAGLRDGGDHLAHGDSAWWAGCRSRLERTAKEAERGA</sequence>
<protein>
    <submittedName>
        <fullName evidence="1">Uncharacterized protein</fullName>
    </submittedName>
</protein>
<evidence type="ECO:0000313" key="2">
    <source>
        <dbReference type="Proteomes" id="UP001595701"/>
    </source>
</evidence>
<dbReference type="RefSeq" id="WP_310770786.1">
    <property type="nucleotide sequence ID" value="NZ_JBHRWR010000009.1"/>
</dbReference>
<reference evidence="2" key="1">
    <citation type="journal article" date="2019" name="Int. J. Syst. Evol. Microbiol.">
        <title>The Global Catalogue of Microorganisms (GCM) 10K type strain sequencing project: providing services to taxonomists for standard genome sequencing and annotation.</title>
        <authorList>
            <consortium name="The Broad Institute Genomics Platform"/>
            <consortium name="The Broad Institute Genome Sequencing Center for Infectious Disease"/>
            <person name="Wu L."/>
            <person name="Ma J."/>
        </authorList>
    </citation>
    <scope>NUCLEOTIDE SEQUENCE [LARGE SCALE GENOMIC DNA]</scope>
    <source>
        <strain evidence="2">CGMCC 4.7035</strain>
    </source>
</reference>
<dbReference type="EMBL" id="JBHRWR010000009">
    <property type="protein sequence ID" value="MFC3573917.1"/>
    <property type="molecule type" value="Genomic_DNA"/>
</dbReference>
<keyword evidence="2" id="KW-1185">Reference proteome</keyword>
<accession>A0ABV7SAL0</accession>
<evidence type="ECO:0000313" key="1">
    <source>
        <dbReference type="EMBL" id="MFC3573917.1"/>
    </source>
</evidence>
<name>A0ABV7SAL0_9ACTN</name>
<dbReference type="Proteomes" id="UP001595701">
    <property type="component" value="Unassembled WGS sequence"/>
</dbReference>
<gene>
    <name evidence="1" type="ORF">ACFOZ0_11650</name>
</gene>
<proteinExistence type="predicted"/>
<comment type="caution">
    <text evidence="1">The sequence shown here is derived from an EMBL/GenBank/DDBJ whole genome shotgun (WGS) entry which is preliminary data.</text>
</comment>